<sequence length="296" mass="33249">MWGGSTLATSYASSHVTTSKSAHPTVQVLVFDTNGRVPTSSSHGVQMAKSLPLWKRISNTAQVGSPGEHTASRSHVLRPRFSKREKTTATSTVGPVEQTRARVVMRGEEMSSPAFSKQPVASSSKKGRVDKGGRSRVAPDSGSHRTIDISVSGWQGAWPTRRSQPSPEPRQDQRWRPGRRWRGRGNREVERGSSEGRMSHGGSGRTGNSARVSVSLHERQTSIMRVRSPRHRLPNIRPITSSGRRWNEDEEERGLWAPRENPGMKDVKRREYHLRKGNMMEKNIVNFVWRDTYIIN</sequence>
<dbReference type="GO" id="GO:0034220">
    <property type="term" value="P:monoatomic ion transmembrane transport"/>
    <property type="evidence" value="ECO:0007669"/>
    <property type="project" value="UniProtKB-KW"/>
</dbReference>
<evidence type="ECO:0000313" key="3">
    <source>
        <dbReference type="Proteomes" id="UP000325081"/>
    </source>
</evidence>
<keyword evidence="2" id="KW-0406">Ion transport</keyword>
<feature type="compositionally biased region" description="Polar residues" evidence="1">
    <location>
        <begin position="113"/>
        <end position="124"/>
    </location>
</feature>
<accession>A0A5A7QAQ8</accession>
<organism evidence="2 3">
    <name type="scientific">Striga asiatica</name>
    <name type="common">Asiatic witchweed</name>
    <name type="synonym">Buchnera asiatica</name>
    <dbReference type="NCBI Taxonomy" id="4170"/>
    <lineage>
        <taxon>Eukaryota</taxon>
        <taxon>Viridiplantae</taxon>
        <taxon>Streptophyta</taxon>
        <taxon>Embryophyta</taxon>
        <taxon>Tracheophyta</taxon>
        <taxon>Spermatophyta</taxon>
        <taxon>Magnoliopsida</taxon>
        <taxon>eudicotyledons</taxon>
        <taxon>Gunneridae</taxon>
        <taxon>Pentapetalae</taxon>
        <taxon>asterids</taxon>
        <taxon>lamiids</taxon>
        <taxon>Lamiales</taxon>
        <taxon>Orobanchaceae</taxon>
        <taxon>Buchnereae</taxon>
        <taxon>Striga</taxon>
    </lineage>
</organism>
<keyword evidence="3" id="KW-1185">Reference proteome</keyword>
<name>A0A5A7QAQ8_STRAF</name>
<feature type="region of interest" description="Disordered" evidence="1">
    <location>
        <begin position="61"/>
        <end position="212"/>
    </location>
</feature>
<dbReference type="EMBL" id="BKCP01006294">
    <property type="protein sequence ID" value="GER42355.1"/>
    <property type="molecule type" value="Genomic_DNA"/>
</dbReference>
<evidence type="ECO:0000313" key="2">
    <source>
        <dbReference type="EMBL" id="GER42355.1"/>
    </source>
</evidence>
<keyword evidence="2" id="KW-0407">Ion channel</keyword>
<gene>
    <name evidence="2" type="ORF">STAS_19128</name>
</gene>
<dbReference type="Proteomes" id="UP000325081">
    <property type="component" value="Unassembled WGS sequence"/>
</dbReference>
<proteinExistence type="predicted"/>
<evidence type="ECO:0000256" key="1">
    <source>
        <dbReference type="SAM" id="MobiDB-lite"/>
    </source>
</evidence>
<comment type="caution">
    <text evidence="2">The sequence shown here is derived from an EMBL/GenBank/DDBJ whole genome shotgun (WGS) entry which is preliminary data.</text>
</comment>
<protein>
    <submittedName>
        <fullName evidence="2">Sodium channel protein type 8 subunit alpha</fullName>
    </submittedName>
</protein>
<keyword evidence="2" id="KW-0813">Transport</keyword>
<reference evidence="3" key="1">
    <citation type="journal article" date="2019" name="Curr. Biol.">
        <title>Genome Sequence of Striga asiatica Provides Insight into the Evolution of Plant Parasitism.</title>
        <authorList>
            <person name="Yoshida S."/>
            <person name="Kim S."/>
            <person name="Wafula E.K."/>
            <person name="Tanskanen J."/>
            <person name="Kim Y.M."/>
            <person name="Honaas L."/>
            <person name="Yang Z."/>
            <person name="Spallek T."/>
            <person name="Conn C.E."/>
            <person name="Ichihashi Y."/>
            <person name="Cheong K."/>
            <person name="Cui S."/>
            <person name="Der J.P."/>
            <person name="Gundlach H."/>
            <person name="Jiao Y."/>
            <person name="Hori C."/>
            <person name="Ishida J.K."/>
            <person name="Kasahara H."/>
            <person name="Kiba T."/>
            <person name="Kim M.S."/>
            <person name="Koo N."/>
            <person name="Laohavisit A."/>
            <person name="Lee Y.H."/>
            <person name="Lumba S."/>
            <person name="McCourt P."/>
            <person name="Mortimer J.C."/>
            <person name="Mutuku J.M."/>
            <person name="Nomura T."/>
            <person name="Sasaki-Sekimoto Y."/>
            <person name="Seto Y."/>
            <person name="Wang Y."/>
            <person name="Wakatake T."/>
            <person name="Sakakibara H."/>
            <person name="Demura T."/>
            <person name="Yamaguchi S."/>
            <person name="Yoneyama K."/>
            <person name="Manabe R.I."/>
            <person name="Nelson D.C."/>
            <person name="Schulman A.H."/>
            <person name="Timko M.P."/>
            <person name="dePamphilis C.W."/>
            <person name="Choi D."/>
            <person name="Shirasu K."/>
        </authorList>
    </citation>
    <scope>NUCLEOTIDE SEQUENCE [LARGE SCALE GENOMIC DNA]</scope>
    <source>
        <strain evidence="3">cv. UVA1</strain>
    </source>
</reference>
<dbReference type="AlphaFoldDB" id="A0A5A7QAQ8"/>
<feature type="compositionally biased region" description="Basic and acidic residues" evidence="1">
    <location>
        <begin position="185"/>
        <end position="198"/>
    </location>
</feature>